<sequence>MKIIIVGCGKVGSSLAEQLYMEGHEITLIDRDADVLGAITNSIDVMGMVGNGAVYKVQMEAGIEDTDLLIATTNSDELNMLCCLIAKKAGNCQTIARIR</sequence>
<comment type="caution">
    <text evidence="6">The sequence shown here is derived from an EMBL/GenBank/DDBJ whole genome shotgun (WGS) entry which is preliminary data.</text>
</comment>
<evidence type="ECO:0000313" key="7">
    <source>
        <dbReference type="Proteomes" id="UP000005384"/>
    </source>
</evidence>
<keyword evidence="3" id="KW-0630">Potassium</keyword>
<name>G5IGD0_9FIRM</name>
<reference evidence="6 7" key="1">
    <citation type="submission" date="2011-08" db="EMBL/GenBank/DDBJ databases">
        <title>The Genome Sequence of Clostridium hathewayi WAL-18680.</title>
        <authorList>
            <consortium name="The Broad Institute Genome Sequencing Platform"/>
            <person name="Earl A."/>
            <person name="Ward D."/>
            <person name="Feldgarden M."/>
            <person name="Gevers D."/>
            <person name="Finegold S.M."/>
            <person name="Summanen P.H."/>
            <person name="Molitoris D.R."/>
            <person name="Song M."/>
            <person name="Daigneault M."/>
            <person name="Allen-Vercoe E."/>
            <person name="Young S.K."/>
            <person name="Zeng Q."/>
            <person name="Gargeya S."/>
            <person name="Fitzgerald M."/>
            <person name="Haas B."/>
            <person name="Abouelleil A."/>
            <person name="Alvarado L."/>
            <person name="Arachchi H.M."/>
            <person name="Berlin A."/>
            <person name="Brown A."/>
            <person name="Chapman S.B."/>
            <person name="Chen Z."/>
            <person name="Dunbar C."/>
            <person name="Freedman E."/>
            <person name="Gearin G."/>
            <person name="Gellesch M."/>
            <person name="Goldberg J."/>
            <person name="Griggs A."/>
            <person name="Gujja S."/>
            <person name="Heiman D."/>
            <person name="Howarth C."/>
            <person name="Larson L."/>
            <person name="Lui A."/>
            <person name="MacDonald P.J.P."/>
            <person name="Montmayeur A."/>
            <person name="Murphy C."/>
            <person name="Neiman D."/>
            <person name="Pearson M."/>
            <person name="Priest M."/>
            <person name="Roberts A."/>
            <person name="Saif S."/>
            <person name="Shea T."/>
            <person name="Shenoy N."/>
            <person name="Sisk P."/>
            <person name="Stolte C."/>
            <person name="Sykes S."/>
            <person name="Wortman J."/>
            <person name="Nusbaum C."/>
            <person name="Birren B."/>
        </authorList>
    </citation>
    <scope>NUCLEOTIDE SEQUENCE [LARGE SCALE GENOMIC DNA]</scope>
    <source>
        <strain evidence="6 7">WAL-18680</strain>
    </source>
</reference>
<evidence type="ECO:0000313" key="6">
    <source>
        <dbReference type="EMBL" id="EHI59492.1"/>
    </source>
</evidence>
<dbReference type="Pfam" id="PF02254">
    <property type="entry name" value="TrkA_N"/>
    <property type="match status" value="1"/>
</dbReference>
<protein>
    <recommendedName>
        <fullName evidence="5">RCK N-terminal domain-containing protein</fullName>
    </recommendedName>
</protein>
<evidence type="ECO:0000259" key="5">
    <source>
        <dbReference type="PROSITE" id="PS51201"/>
    </source>
</evidence>
<dbReference type="GO" id="GO:0015079">
    <property type="term" value="F:potassium ion transmembrane transporter activity"/>
    <property type="evidence" value="ECO:0007669"/>
    <property type="project" value="InterPro"/>
</dbReference>
<organism evidence="6 7">
    <name type="scientific">Hungatella hathewayi WAL-18680</name>
    <dbReference type="NCBI Taxonomy" id="742737"/>
    <lineage>
        <taxon>Bacteria</taxon>
        <taxon>Bacillati</taxon>
        <taxon>Bacillota</taxon>
        <taxon>Clostridia</taxon>
        <taxon>Lachnospirales</taxon>
        <taxon>Lachnospiraceae</taxon>
        <taxon>Hungatella</taxon>
    </lineage>
</organism>
<dbReference type="Proteomes" id="UP000005384">
    <property type="component" value="Unassembled WGS sequence"/>
</dbReference>
<dbReference type="SUPFAM" id="SSF51735">
    <property type="entry name" value="NAD(P)-binding Rossmann-fold domains"/>
    <property type="match status" value="1"/>
</dbReference>
<dbReference type="InterPro" id="IPR003148">
    <property type="entry name" value="RCK_N"/>
</dbReference>
<dbReference type="PRINTS" id="PR00335">
    <property type="entry name" value="KUPTAKETRKA"/>
</dbReference>
<dbReference type="GO" id="GO:0005886">
    <property type="term" value="C:plasma membrane"/>
    <property type="evidence" value="ECO:0007669"/>
    <property type="project" value="InterPro"/>
</dbReference>
<feature type="domain" description="RCK N-terminal" evidence="5">
    <location>
        <begin position="1"/>
        <end position="99"/>
    </location>
</feature>
<dbReference type="EMBL" id="ADLN01000057">
    <property type="protein sequence ID" value="EHI59492.1"/>
    <property type="molecule type" value="Genomic_DNA"/>
</dbReference>
<evidence type="ECO:0000256" key="2">
    <source>
        <dbReference type="ARBA" id="ARBA00022538"/>
    </source>
</evidence>
<dbReference type="InterPro" id="IPR050721">
    <property type="entry name" value="Trk_Ktr_HKT_K-transport"/>
</dbReference>
<evidence type="ECO:0000256" key="3">
    <source>
        <dbReference type="ARBA" id="ARBA00022958"/>
    </source>
</evidence>
<dbReference type="PANTHER" id="PTHR43833">
    <property type="entry name" value="POTASSIUM CHANNEL PROTEIN 2-RELATED-RELATED"/>
    <property type="match status" value="1"/>
</dbReference>
<evidence type="ECO:0000256" key="1">
    <source>
        <dbReference type="ARBA" id="ARBA00022448"/>
    </source>
</evidence>
<keyword evidence="7" id="KW-1185">Reference proteome</keyword>
<dbReference type="HOGENOM" id="CLU_046525_4_0_9"/>
<gene>
    <name evidence="6" type="ORF">HMPREF9473_02558</name>
</gene>
<evidence type="ECO:0000256" key="4">
    <source>
        <dbReference type="ARBA" id="ARBA00023065"/>
    </source>
</evidence>
<dbReference type="Gene3D" id="3.40.50.720">
    <property type="entry name" value="NAD(P)-binding Rossmann-like Domain"/>
    <property type="match status" value="1"/>
</dbReference>
<dbReference type="InterPro" id="IPR006036">
    <property type="entry name" value="K_uptake_TrkA"/>
</dbReference>
<dbReference type="AlphaFoldDB" id="G5IGD0"/>
<dbReference type="InterPro" id="IPR036291">
    <property type="entry name" value="NAD(P)-bd_dom_sf"/>
</dbReference>
<feature type="non-terminal residue" evidence="6">
    <location>
        <position position="99"/>
    </location>
</feature>
<keyword evidence="2" id="KW-0633">Potassium transport</keyword>
<dbReference type="RefSeq" id="WP_006780537.1">
    <property type="nucleotide sequence ID" value="NZ_JH379027.1"/>
</dbReference>
<dbReference type="PROSITE" id="PS51201">
    <property type="entry name" value="RCK_N"/>
    <property type="match status" value="1"/>
</dbReference>
<proteinExistence type="predicted"/>
<keyword evidence="1" id="KW-0813">Transport</keyword>
<keyword evidence="4" id="KW-0406">Ion transport</keyword>
<accession>G5IGD0</accession>
<dbReference type="PANTHER" id="PTHR43833:SF5">
    <property type="entry name" value="TRK SYSTEM POTASSIUM UPTAKE PROTEIN TRKA"/>
    <property type="match status" value="1"/>
</dbReference>